<dbReference type="Pfam" id="PF11807">
    <property type="entry name" value="UstYa"/>
    <property type="match status" value="1"/>
</dbReference>
<evidence type="ECO:0000313" key="4">
    <source>
        <dbReference type="EMBL" id="KKY15277.1"/>
    </source>
</evidence>
<reference evidence="4 5" key="1">
    <citation type="submission" date="2015-03" db="EMBL/GenBank/DDBJ databases">
        <authorList>
            <person name="Morales-Cruz A."/>
            <person name="Amrine K.C."/>
            <person name="Cantu D."/>
        </authorList>
    </citation>
    <scope>NUCLEOTIDE SEQUENCE [LARGE SCALE GENOMIC DNA]</scope>
    <source>
        <strain evidence="4">DS831</strain>
    </source>
</reference>
<comment type="caution">
    <text evidence="4">The sequence shown here is derived from an EMBL/GenBank/DDBJ whole genome shotgun (WGS) entry which is preliminary data.</text>
</comment>
<dbReference type="GO" id="GO:0016491">
    <property type="term" value="F:oxidoreductase activity"/>
    <property type="evidence" value="ECO:0007669"/>
    <property type="project" value="UniProtKB-KW"/>
</dbReference>
<comment type="similarity">
    <text evidence="3">Belongs to the ustYa family.</text>
</comment>
<dbReference type="EMBL" id="LAQI01000198">
    <property type="protein sequence ID" value="KKY15277.1"/>
    <property type="molecule type" value="Genomic_DNA"/>
</dbReference>
<evidence type="ECO:0008006" key="6">
    <source>
        <dbReference type="Google" id="ProtNLM"/>
    </source>
</evidence>
<evidence type="ECO:0000256" key="2">
    <source>
        <dbReference type="ARBA" id="ARBA00023002"/>
    </source>
</evidence>
<evidence type="ECO:0000313" key="5">
    <source>
        <dbReference type="Proteomes" id="UP000034182"/>
    </source>
</evidence>
<evidence type="ECO:0000256" key="1">
    <source>
        <dbReference type="ARBA" id="ARBA00004685"/>
    </source>
</evidence>
<comment type="pathway">
    <text evidence="1">Mycotoxin biosynthesis.</text>
</comment>
<reference evidence="4 5" key="2">
    <citation type="submission" date="2015-05" db="EMBL/GenBank/DDBJ databases">
        <title>Distinctive expansion of gene families associated with plant cell wall degradation and secondary metabolism in the genomes of grapevine trunk pathogens.</title>
        <authorList>
            <person name="Lawrence D.P."/>
            <person name="Travadon R."/>
            <person name="Rolshausen P.E."/>
            <person name="Baumgartner K."/>
        </authorList>
    </citation>
    <scope>NUCLEOTIDE SEQUENCE [LARGE SCALE GENOMIC DNA]</scope>
    <source>
        <strain evidence="4">DS831</strain>
    </source>
</reference>
<organism evidence="4 5">
    <name type="scientific">Diplodia seriata</name>
    <dbReference type="NCBI Taxonomy" id="420778"/>
    <lineage>
        <taxon>Eukaryota</taxon>
        <taxon>Fungi</taxon>
        <taxon>Dikarya</taxon>
        <taxon>Ascomycota</taxon>
        <taxon>Pezizomycotina</taxon>
        <taxon>Dothideomycetes</taxon>
        <taxon>Dothideomycetes incertae sedis</taxon>
        <taxon>Botryosphaeriales</taxon>
        <taxon>Botryosphaeriaceae</taxon>
        <taxon>Diplodia</taxon>
    </lineage>
</organism>
<evidence type="ECO:0000256" key="3">
    <source>
        <dbReference type="ARBA" id="ARBA00035112"/>
    </source>
</evidence>
<dbReference type="GO" id="GO:0043386">
    <property type="term" value="P:mycotoxin biosynthetic process"/>
    <property type="evidence" value="ECO:0007669"/>
    <property type="project" value="InterPro"/>
</dbReference>
<protein>
    <recommendedName>
        <fullName evidence="6">Oxidase ustYa</fullName>
    </recommendedName>
</protein>
<dbReference type="AlphaFoldDB" id="A0A0G2DWI3"/>
<dbReference type="PANTHER" id="PTHR33365">
    <property type="entry name" value="YALI0B05434P"/>
    <property type="match status" value="1"/>
</dbReference>
<dbReference type="Proteomes" id="UP000034182">
    <property type="component" value="Unassembled WGS sequence"/>
</dbReference>
<name>A0A0G2DWI3_9PEZI</name>
<proteinExistence type="inferred from homology"/>
<dbReference type="InterPro" id="IPR021765">
    <property type="entry name" value="UstYa-like"/>
</dbReference>
<gene>
    <name evidence="4" type="ORF">UCDDS831_g07737</name>
</gene>
<dbReference type="PANTHER" id="PTHR33365:SF11">
    <property type="entry name" value="TAT PATHWAY SIGNAL SEQUENCE"/>
    <property type="match status" value="1"/>
</dbReference>
<sequence>MSPASPKNTAGSYSPTGPHSYLVSEKGNGFLPVNDPTKYTLAPPLQNDPPSTPYHYAVSVFHQLHCLNAILQMFLANNPGNDTDPPPAATESSAKKHAIEMAHTMHCFDYLRQSIMCCGDTTLEGADPYTIARGQDNLETGTSGIGSTHMCKDYGAIWSYAKVKGAARWAAKQQKEKEKGGR</sequence>
<keyword evidence="2" id="KW-0560">Oxidoreductase</keyword>
<accession>A0A0G2DWI3</accession>